<dbReference type="EMBL" id="NZBD01000015">
    <property type="protein sequence ID" value="MAG18251.1"/>
    <property type="molecule type" value="Genomic_DNA"/>
</dbReference>
<organism evidence="2 3">
    <name type="scientific">Candidatus Iainarchaeum sp</name>
    <dbReference type="NCBI Taxonomy" id="3101447"/>
    <lineage>
        <taxon>Archaea</taxon>
        <taxon>Candidatus Iainarchaeota</taxon>
        <taxon>Candidatus Iainarchaeia</taxon>
        <taxon>Candidatus Iainarchaeales</taxon>
        <taxon>Candidatus Iainarchaeaceae</taxon>
        <taxon>Candidatus Iainarchaeum</taxon>
    </lineage>
</organism>
<evidence type="ECO:0000313" key="2">
    <source>
        <dbReference type="EMBL" id="MAG18251.1"/>
    </source>
</evidence>
<dbReference type="Proteomes" id="UP000226712">
    <property type="component" value="Unassembled WGS sequence"/>
</dbReference>
<keyword evidence="1" id="KW-0812">Transmembrane</keyword>
<reference evidence="3" key="1">
    <citation type="submission" date="2017-09" db="EMBL/GenBank/DDBJ databases">
        <title>The Reconstruction of 2,631 Draft Metagenome-Assembled Genomes from the Global Oceans.</title>
        <authorList>
            <person name="Tully B.J."/>
            <person name="Graham E.D."/>
            <person name="Heidelberg J.F."/>
        </authorList>
    </citation>
    <scope>NUCLEOTIDE SEQUENCE [LARGE SCALE GENOMIC DNA]</scope>
</reference>
<dbReference type="AlphaFoldDB" id="A0A2D6LPY6"/>
<comment type="caution">
    <text evidence="2">The sequence shown here is derived from an EMBL/GenBank/DDBJ whole genome shotgun (WGS) entry which is preliminary data.</text>
</comment>
<sequence>MQKNKQTKSIQRGQVALEYLVITGFVLLIVGILVGFAFFSFNQNAQIVKASKSVSEITNTADLVASFGEGSTIVFEVDIPSEVQSFSLTGKSATIAFTDNTQVFDYTKVNLTPTTLPIQSGRIKLSASFLQK</sequence>
<feature type="transmembrane region" description="Helical" evidence="1">
    <location>
        <begin position="20"/>
        <end position="41"/>
    </location>
</feature>
<name>A0A2D6LPY6_9ARCH</name>
<evidence type="ECO:0000313" key="3">
    <source>
        <dbReference type="Proteomes" id="UP000226712"/>
    </source>
</evidence>
<proteinExistence type="predicted"/>
<gene>
    <name evidence="2" type="ORF">CL944_02135</name>
</gene>
<protein>
    <recommendedName>
        <fullName evidence="4">Class III signal peptide-containing protein</fullName>
    </recommendedName>
</protein>
<evidence type="ECO:0008006" key="4">
    <source>
        <dbReference type="Google" id="ProtNLM"/>
    </source>
</evidence>
<accession>A0A2D6LPY6</accession>
<evidence type="ECO:0000256" key="1">
    <source>
        <dbReference type="SAM" id="Phobius"/>
    </source>
</evidence>
<keyword evidence="1" id="KW-1133">Transmembrane helix</keyword>
<keyword evidence="1" id="KW-0472">Membrane</keyword>